<dbReference type="EMBL" id="JANPWB010000016">
    <property type="protein sequence ID" value="KAJ1082145.1"/>
    <property type="molecule type" value="Genomic_DNA"/>
</dbReference>
<evidence type="ECO:0000313" key="2">
    <source>
        <dbReference type="EMBL" id="KAJ1082145.1"/>
    </source>
</evidence>
<protein>
    <submittedName>
        <fullName evidence="2">Uncharacterized protein</fullName>
    </submittedName>
</protein>
<evidence type="ECO:0000313" key="3">
    <source>
        <dbReference type="Proteomes" id="UP001066276"/>
    </source>
</evidence>
<accession>A0AAV7L3A4</accession>
<organism evidence="2 3">
    <name type="scientific">Pleurodeles waltl</name>
    <name type="common">Iberian ribbed newt</name>
    <dbReference type="NCBI Taxonomy" id="8319"/>
    <lineage>
        <taxon>Eukaryota</taxon>
        <taxon>Metazoa</taxon>
        <taxon>Chordata</taxon>
        <taxon>Craniata</taxon>
        <taxon>Vertebrata</taxon>
        <taxon>Euteleostomi</taxon>
        <taxon>Amphibia</taxon>
        <taxon>Batrachia</taxon>
        <taxon>Caudata</taxon>
        <taxon>Salamandroidea</taxon>
        <taxon>Salamandridae</taxon>
        <taxon>Pleurodelinae</taxon>
        <taxon>Pleurodeles</taxon>
    </lineage>
</organism>
<name>A0AAV7L3A4_PLEWA</name>
<reference evidence="2" key="1">
    <citation type="journal article" date="2022" name="bioRxiv">
        <title>Sequencing and chromosome-scale assembly of the giantPleurodeles waltlgenome.</title>
        <authorList>
            <person name="Brown T."/>
            <person name="Elewa A."/>
            <person name="Iarovenko S."/>
            <person name="Subramanian E."/>
            <person name="Araus A.J."/>
            <person name="Petzold A."/>
            <person name="Susuki M."/>
            <person name="Suzuki K.-i.T."/>
            <person name="Hayashi T."/>
            <person name="Toyoda A."/>
            <person name="Oliveira C."/>
            <person name="Osipova E."/>
            <person name="Leigh N.D."/>
            <person name="Simon A."/>
            <person name="Yun M.H."/>
        </authorList>
    </citation>
    <scope>NUCLEOTIDE SEQUENCE</scope>
    <source>
        <strain evidence="2">20211129_DDA</strain>
        <tissue evidence="2">Liver</tissue>
    </source>
</reference>
<keyword evidence="3" id="KW-1185">Reference proteome</keyword>
<comment type="caution">
    <text evidence="2">The sequence shown here is derived from an EMBL/GenBank/DDBJ whole genome shotgun (WGS) entry which is preliminary data.</text>
</comment>
<gene>
    <name evidence="2" type="ORF">NDU88_002315</name>
</gene>
<proteinExistence type="predicted"/>
<feature type="region of interest" description="Disordered" evidence="1">
    <location>
        <begin position="1"/>
        <end position="20"/>
    </location>
</feature>
<dbReference type="AlphaFoldDB" id="A0AAV7L3A4"/>
<evidence type="ECO:0000256" key="1">
    <source>
        <dbReference type="SAM" id="MobiDB-lite"/>
    </source>
</evidence>
<dbReference type="Proteomes" id="UP001066276">
    <property type="component" value="Chromosome 12"/>
</dbReference>
<sequence length="80" mass="9283">MSRMAKCKKQNESSNSEDVEMLTEKDWLWENDITEDCEQVKEKDAIDVCEQMNEEETLEELGLEGLKREIAVGKEVEGEE</sequence>